<accession>A0A975WF84</accession>
<keyword evidence="1" id="KW-0472">Membrane</keyword>
<evidence type="ECO:0000313" key="4">
    <source>
        <dbReference type="Proteomes" id="UP000182932"/>
    </source>
</evidence>
<evidence type="ECO:0000256" key="1">
    <source>
        <dbReference type="SAM" id="Phobius"/>
    </source>
</evidence>
<reference evidence="3 4" key="1">
    <citation type="submission" date="2016-10" db="EMBL/GenBank/DDBJ databases">
        <authorList>
            <person name="Varghese N."/>
            <person name="Submissions S."/>
        </authorList>
    </citation>
    <scope>NUCLEOTIDE SEQUENCE [LARGE SCALE GENOMIC DNA]</scope>
    <source>
        <strain evidence="3 4">FF3</strain>
    </source>
</reference>
<gene>
    <name evidence="3" type="ORF">SAMN04487940_1339</name>
</gene>
<comment type="caution">
    <text evidence="3">The sequence shown here is derived from an EMBL/GenBank/DDBJ whole genome shotgun (WGS) entry which is preliminary data.</text>
</comment>
<feature type="transmembrane region" description="Helical" evidence="1">
    <location>
        <begin position="110"/>
        <end position="128"/>
    </location>
</feature>
<evidence type="ECO:0000313" key="3">
    <source>
        <dbReference type="EMBL" id="SEK10413.1"/>
    </source>
</evidence>
<dbReference type="InterPro" id="IPR009936">
    <property type="entry name" value="DUF1468"/>
</dbReference>
<evidence type="ECO:0000259" key="2">
    <source>
        <dbReference type="Pfam" id="PF07331"/>
    </source>
</evidence>
<dbReference type="Proteomes" id="UP000182932">
    <property type="component" value="Unassembled WGS sequence"/>
</dbReference>
<proteinExistence type="predicted"/>
<feature type="transmembrane region" description="Helical" evidence="1">
    <location>
        <begin position="12"/>
        <end position="32"/>
    </location>
</feature>
<feature type="transmembrane region" description="Helical" evidence="1">
    <location>
        <begin position="87"/>
        <end position="104"/>
    </location>
</feature>
<feature type="transmembrane region" description="Helical" evidence="1">
    <location>
        <begin position="135"/>
        <end position="158"/>
    </location>
</feature>
<dbReference type="RefSeq" id="WP_074840199.1">
    <property type="nucleotide sequence ID" value="NZ_FNYY01000033.1"/>
</dbReference>
<dbReference type="GeneID" id="80821061"/>
<organism evidence="3 4">
    <name type="scientific">Marinovum algicola</name>
    <dbReference type="NCBI Taxonomy" id="42444"/>
    <lineage>
        <taxon>Bacteria</taxon>
        <taxon>Pseudomonadati</taxon>
        <taxon>Pseudomonadota</taxon>
        <taxon>Alphaproteobacteria</taxon>
        <taxon>Rhodobacterales</taxon>
        <taxon>Roseobacteraceae</taxon>
        <taxon>Marinovum</taxon>
    </lineage>
</organism>
<feature type="transmembrane region" description="Helical" evidence="1">
    <location>
        <begin position="44"/>
        <end position="66"/>
    </location>
</feature>
<dbReference type="EMBL" id="FNYY01000033">
    <property type="protein sequence ID" value="SEK10413.1"/>
    <property type="molecule type" value="Genomic_DNA"/>
</dbReference>
<keyword evidence="1" id="KW-0812">Transmembrane</keyword>
<feature type="domain" description="DUF1468" evidence="2">
    <location>
        <begin position="13"/>
        <end position="162"/>
    </location>
</feature>
<dbReference type="Pfam" id="PF07331">
    <property type="entry name" value="TctB"/>
    <property type="match status" value="1"/>
</dbReference>
<sequence>MEKSAANPKIELALALALIGFSGVIFVGAAGLPEPRFEPLGSAAVPRMLAGLMAFLSAIWVIRLLPGLRQAQPATAAPRDPEAPRQHPKLAVAVLIAVFAFVAVMDFGLASFKVAGIGFVILCGFLLTHRDMRKLPWIAGYAVVLVMACDFAFTRFFYINLP</sequence>
<dbReference type="AlphaFoldDB" id="A0A975WF84"/>
<protein>
    <submittedName>
        <fullName evidence="3">Tripartite tricarboxylate transporter TctB family protein</fullName>
    </submittedName>
</protein>
<keyword evidence="1" id="KW-1133">Transmembrane helix</keyword>
<name>A0A975WF84_9RHOB</name>
<keyword evidence="4" id="KW-1185">Reference proteome</keyword>